<comment type="caution">
    <text evidence="1">The sequence shown here is derived from an EMBL/GenBank/DDBJ whole genome shotgun (WGS) entry which is preliminary data.</text>
</comment>
<protein>
    <submittedName>
        <fullName evidence="1">Uncharacterized protein</fullName>
    </submittedName>
</protein>
<reference evidence="1" key="1">
    <citation type="journal article" date="2023" name="G3 (Bethesda)">
        <title>A reference genome for the long-term kleptoplast-retaining sea slug Elysia crispata morphotype clarki.</title>
        <authorList>
            <person name="Eastman K.E."/>
            <person name="Pendleton A.L."/>
            <person name="Shaikh M.A."/>
            <person name="Suttiyut T."/>
            <person name="Ogas R."/>
            <person name="Tomko P."/>
            <person name="Gavelis G."/>
            <person name="Widhalm J.R."/>
            <person name="Wisecaver J.H."/>
        </authorList>
    </citation>
    <scope>NUCLEOTIDE SEQUENCE</scope>
    <source>
        <strain evidence="1">ECLA1</strain>
    </source>
</reference>
<dbReference type="Proteomes" id="UP001283361">
    <property type="component" value="Unassembled WGS sequence"/>
</dbReference>
<evidence type="ECO:0000313" key="2">
    <source>
        <dbReference type="Proteomes" id="UP001283361"/>
    </source>
</evidence>
<proteinExistence type="predicted"/>
<sequence length="77" mass="8649">MTFTYDVTLSTTQNREICLLKWRKSTQPSTKEIRYQTESAWLGTDNQGIGTASKCQSISFTNIAMGRALATHLPVYS</sequence>
<name>A0AAE0ZFT0_9GAST</name>
<gene>
    <name evidence="1" type="ORF">RRG08_002420</name>
</gene>
<accession>A0AAE0ZFT0</accession>
<dbReference type="EMBL" id="JAWDGP010004039">
    <property type="protein sequence ID" value="KAK3768589.1"/>
    <property type="molecule type" value="Genomic_DNA"/>
</dbReference>
<evidence type="ECO:0000313" key="1">
    <source>
        <dbReference type="EMBL" id="KAK3768589.1"/>
    </source>
</evidence>
<organism evidence="1 2">
    <name type="scientific">Elysia crispata</name>
    <name type="common">lettuce slug</name>
    <dbReference type="NCBI Taxonomy" id="231223"/>
    <lineage>
        <taxon>Eukaryota</taxon>
        <taxon>Metazoa</taxon>
        <taxon>Spiralia</taxon>
        <taxon>Lophotrochozoa</taxon>
        <taxon>Mollusca</taxon>
        <taxon>Gastropoda</taxon>
        <taxon>Heterobranchia</taxon>
        <taxon>Euthyneura</taxon>
        <taxon>Panpulmonata</taxon>
        <taxon>Sacoglossa</taxon>
        <taxon>Placobranchoidea</taxon>
        <taxon>Plakobranchidae</taxon>
        <taxon>Elysia</taxon>
    </lineage>
</organism>
<dbReference type="AlphaFoldDB" id="A0AAE0ZFT0"/>
<keyword evidence="2" id="KW-1185">Reference proteome</keyword>